<dbReference type="InterPro" id="IPR016186">
    <property type="entry name" value="C-type_lectin-like/link_sf"/>
</dbReference>
<evidence type="ECO:0000256" key="1">
    <source>
        <dbReference type="ARBA" id="ARBA00023157"/>
    </source>
</evidence>
<reference evidence="3" key="1">
    <citation type="submission" date="2025-08" db="UniProtKB">
        <authorList>
            <consortium name="Ensembl"/>
        </authorList>
    </citation>
    <scope>IDENTIFICATION</scope>
</reference>
<organism evidence="3 4">
    <name type="scientific">Astatotilapia calliptera</name>
    <name type="common">Eastern happy</name>
    <name type="synonym">Chromis callipterus</name>
    <dbReference type="NCBI Taxonomy" id="8154"/>
    <lineage>
        <taxon>Eukaryota</taxon>
        <taxon>Metazoa</taxon>
        <taxon>Chordata</taxon>
        <taxon>Craniata</taxon>
        <taxon>Vertebrata</taxon>
        <taxon>Euteleostomi</taxon>
        <taxon>Actinopterygii</taxon>
        <taxon>Neopterygii</taxon>
        <taxon>Teleostei</taxon>
        <taxon>Neoteleostei</taxon>
        <taxon>Acanthomorphata</taxon>
        <taxon>Ovalentaria</taxon>
        <taxon>Cichlomorphae</taxon>
        <taxon>Cichliformes</taxon>
        <taxon>Cichlidae</taxon>
        <taxon>African cichlids</taxon>
        <taxon>Pseudocrenilabrinae</taxon>
        <taxon>Haplochromini</taxon>
        <taxon>Astatotilapia</taxon>
    </lineage>
</organism>
<dbReference type="STRING" id="8154.ENSACLP00000020236"/>
<dbReference type="InterPro" id="IPR050111">
    <property type="entry name" value="C-type_lectin/snaclec_domain"/>
</dbReference>
<dbReference type="PRINTS" id="PR01504">
    <property type="entry name" value="PNCREATITSAP"/>
</dbReference>
<dbReference type="InterPro" id="IPR016187">
    <property type="entry name" value="CTDL_fold"/>
</dbReference>
<evidence type="ECO:0000313" key="3">
    <source>
        <dbReference type="Ensembl" id="ENSACLP00000020236.2"/>
    </source>
</evidence>
<evidence type="ECO:0000313" key="4">
    <source>
        <dbReference type="Proteomes" id="UP000265100"/>
    </source>
</evidence>
<dbReference type="AlphaFoldDB" id="A0A3P8PT31"/>
<keyword evidence="4" id="KW-1185">Reference proteome</keyword>
<dbReference type="PROSITE" id="PS50041">
    <property type="entry name" value="C_TYPE_LECTIN_2"/>
    <property type="match status" value="1"/>
</dbReference>
<dbReference type="SMART" id="SM00034">
    <property type="entry name" value="CLECT"/>
    <property type="match status" value="1"/>
</dbReference>
<dbReference type="CDD" id="cd00037">
    <property type="entry name" value="CLECT"/>
    <property type="match status" value="1"/>
</dbReference>
<dbReference type="PANTHER" id="PTHR22803">
    <property type="entry name" value="MANNOSE, PHOSPHOLIPASE, LECTIN RECEPTOR RELATED"/>
    <property type="match status" value="1"/>
</dbReference>
<reference evidence="3" key="2">
    <citation type="submission" date="2025-09" db="UniProtKB">
        <authorList>
            <consortium name="Ensembl"/>
        </authorList>
    </citation>
    <scope>IDENTIFICATION</scope>
</reference>
<dbReference type="Ensembl" id="ENSACLT00000020705.2">
    <property type="protein sequence ID" value="ENSACLP00000020236.2"/>
    <property type="gene ID" value="ENSACLG00000013745.2"/>
</dbReference>
<protein>
    <recommendedName>
        <fullName evidence="2">C-type lectin domain-containing protein</fullName>
    </recommendedName>
</protein>
<dbReference type="Pfam" id="PF00059">
    <property type="entry name" value="Lectin_C"/>
    <property type="match status" value="1"/>
</dbReference>
<dbReference type="Proteomes" id="UP000265100">
    <property type="component" value="Unplaced"/>
</dbReference>
<keyword evidence="1" id="KW-1015">Disulfide bond</keyword>
<dbReference type="PROSITE" id="PS00615">
    <property type="entry name" value="C_TYPE_LECTIN_1"/>
    <property type="match status" value="1"/>
</dbReference>
<dbReference type="GeneTree" id="ENSGT00940000161814"/>
<dbReference type="OMA" id="HELKETW"/>
<dbReference type="Gene3D" id="3.10.100.10">
    <property type="entry name" value="Mannose-Binding Protein A, subunit A"/>
    <property type="match status" value="1"/>
</dbReference>
<dbReference type="InterPro" id="IPR001304">
    <property type="entry name" value="C-type_lectin-like"/>
</dbReference>
<proteinExistence type="predicted"/>
<sequence length="165" mass="18910">MNFVYRCTRITSVNETSLSCCLSIGEWYLVKKSPSCPCGWTEYYNQCFIYVAKPMSWAQAEINCQSMNANLASMQSLEEYQMIQRLISDAIQQDGPAWIGASDAIKEKFWFWSDGTPLKYTNWCTGQPDNFQYNQNCAYVNWSDKKCWDDGGCESVIPSVCAKKI</sequence>
<name>A0A3P8PT31_ASTCA</name>
<evidence type="ECO:0000259" key="2">
    <source>
        <dbReference type="PROSITE" id="PS50041"/>
    </source>
</evidence>
<dbReference type="SUPFAM" id="SSF56436">
    <property type="entry name" value="C-type lectin-like"/>
    <property type="match status" value="1"/>
</dbReference>
<dbReference type="InterPro" id="IPR018378">
    <property type="entry name" value="C-type_lectin_CS"/>
</dbReference>
<accession>A0A3P8PT31</accession>
<feature type="domain" description="C-type lectin" evidence="2">
    <location>
        <begin position="43"/>
        <end position="162"/>
    </location>
</feature>